<gene>
    <name evidence="1" type="ORF">FDF74_06660</name>
</gene>
<dbReference type="InterPro" id="IPR036412">
    <property type="entry name" value="HAD-like_sf"/>
</dbReference>
<dbReference type="NCBIfam" id="TIGR01484">
    <property type="entry name" value="HAD-SF-IIB"/>
    <property type="match status" value="1"/>
</dbReference>
<keyword evidence="2" id="KW-1185">Reference proteome</keyword>
<dbReference type="SFLD" id="SFLDG01140">
    <property type="entry name" value="C2.B:_Phosphomannomutase_and_P"/>
    <property type="match status" value="1"/>
</dbReference>
<dbReference type="InterPro" id="IPR023214">
    <property type="entry name" value="HAD_sf"/>
</dbReference>
<sequence length="267" mass="30888">MIKLIATDLDGTLINDKGIICEKIFNLINILYKKDIKFVAASGRFYSQLVNNFDKADKNMIFIAHNGAIIKYNKDGQTLYSSIISKEDIESVKNLKLQFQEELFLAGESKAYTVKPSNNLLERFNYFKVDSEKVKCFNEVEEPIYKLTYYCHRKVRKETLEYLEENLSPNLEFVVSGDCWIDIMNKGVSKGNAIKILQEKFNISEKNTMVFGDYYNDIAMFKKAYYSYAMENAPEDVKQNANFIAESNNNNGVYNVINDYINKLQIV</sequence>
<keyword evidence="1" id="KW-0378">Hydrolase</keyword>
<dbReference type="GO" id="GO:0016791">
    <property type="term" value="F:phosphatase activity"/>
    <property type="evidence" value="ECO:0007669"/>
    <property type="project" value="TreeGrafter"/>
</dbReference>
<evidence type="ECO:0000313" key="2">
    <source>
        <dbReference type="Proteomes" id="UP000473885"/>
    </source>
</evidence>
<protein>
    <submittedName>
        <fullName evidence="1">HAD family hydrolase</fullName>
    </submittedName>
</protein>
<dbReference type="PANTHER" id="PTHR10000:SF8">
    <property type="entry name" value="HAD SUPERFAMILY HYDROLASE-LIKE, TYPE 3"/>
    <property type="match status" value="1"/>
</dbReference>
<dbReference type="CDD" id="cd07518">
    <property type="entry name" value="HAD_YbiV-Like"/>
    <property type="match status" value="1"/>
</dbReference>
<dbReference type="RefSeq" id="WP_163249067.1">
    <property type="nucleotide sequence ID" value="NZ_SXDP01000004.1"/>
</dbReference>
<dbReference type="Proteomes" id="UP000473885">
    <property type="component" value="Unassembled WGS sequence"/>
</dbReference>
<organism evidence="1 2">
    <name type="scientific">Clostridium niameyense</name>
    <dbReference type="NCBI Taxonomy" id="1622073"/>
    <lineage>
        <taxon>Bacteria</taxon>
        <taxon>Bacillati</taxon>
        <taxon>Bacillota</taxon>
        <taxon>Clostridia</taxon>
        <taxon>Eubacteriales</taxon>
        <taxon>Clostridiaceae</taxon>
        <taxon>Clostridium</taxon>
    </lineage>
</organism>
<name>A0A6M0R9E8_9CLOT</name>
<dbReference type="EMBL" id="SXDP01000004">
    <property type="protein sequence ID" value="NEZ46894.1"/>
    <property type="molecule type" value="Genomic_DNA"/>
</dbReference>
<dbReference type="NCBIfam" id="TIGR00099">
    <property type="entry name" value="Cof-subfamily"/>
    <property type="match status" value="1"/>
</dbReference>
<dbReference type="InterPro" id="IPR000150">
    <property type="entry name" value="Cof"/>
</dbReference>
<proteinExistence type="predicted"/>
<dbReference type="Pfam" id="PF08282">
    <property type="entry name" value="Hydrolase_3"/>
    <property type="match status" value="1"/>
</dbReference>
<dbReference type="Gene3D" id="3.30.1240.10">
    <property type="match status" value="1"/>
</dbReference>
<evidence type="ECO:0000313" key="1">
    <source>
        <dbReference type="EMBL" id="NEZ46894.1"/>
    </source>
</evidence>
<dbReference type="AlphaFoldDB" id="A0A6M0R9E8"/>
<dbReference type="PANTHER" id="PTHR10000">
    <property type="entry name" value="PHOSPHOSERINE PHOSPHATASE"/>
    <property type="match status" value="1"/>
</dbReference>
<dbReference type="SFLD" id="SFLDS00003">
    <property type="entry name" value="Haloacid_Dehalogenase"/>
    <property type="match status" value="1"/>
</dbReference>
<dbReference type="GO" id="GO:0005829">
    <property type="term" value="C:cytosol"/>
    <property type="evidence" value="ECO:0007669"/>
    <property type="project" value="TreeGrafter"/>
</dbReference>
<accession>A0A6M0R9E8</accession>
<reference evidence="1 2" key="1">
    <citation type="submission" date="2019-04" db="EMBL/GenBank/DDBJ databases">
        <title>Genome sequencing of Clostridium botulinum Groups I-IV and Clostridium butyricum.</title>
        <authorList>
            <person name="Brunt J."/>
            <person name="Van Vliet A.H.M."/>
            <person name="Stringer S.C."/>
            <person name="Carter A.T."/>
            <person name="Peck M.W."/>
        </authorList>
    </citation>
    <scope>NUCLEOTIDE SEQUENCE [LARGE SCALE GENOMIC DNA]</scope>
    <source>
        <strain evidence="1 2">IFR 18/094</strain>
    </source>
</reference>
<dbReference type="GO" id="GO:0000287">
    <property type="term" value="F:magnesium ion binding"/>
    <property type="evidence" value="ECO:0007669"/>
    <property type="project" value="TreeGrafter"/>
</dbReference>
<comment type="caution">
    <text evidence="1">The sequence shown here is derived from an EMBL/GenBank/DDBJ whole genome shotgun (WGS) entry which is preliminary data.</text>
</comment>
<dbReference type="SFLD" id="SFLDG01144">
    <property type="entry name" value="C2.B.4:_PGP_Like"/>
    <property type="match status" value="1"/>
</dbReference>
<dbReference type="SUPFAM" id="SSF56784">
    <property type="entry name" value="HAD-like"/>
    <property type="match status" value="1"/>
</dbReference>
<dbReference type="InterPro" id="IPR006379">
    <property type="entry name" value="HAD-SF_hydro_IIB"/>
</dbReference>
<dbReference type="Gene3D" id="3.40.50.1000">
    <property type="entry name" value="HAD superfamily/HAD-like"/>
    <property type="match status" value="1"/>
</dbReference>